<dbReference type="Gene3D" id="1.10.630.10">
    <property type="entry name" value="Cytochrome P450"/>
    <property type="match status" value="1"/>
</dbReference>
<dbReference type="InterPro" id="IPR036396">
    <property type="entry name" value="Cyt_P450_sf"/>
</dbReference>
<dbReference type="GO" id="GO:0016705">
    <property type="term" value="F:oxidoreductase activity, acting on paired donors, with incorporation or reduction of molecular oxygen"/>
    <property type="evidence" value="ECO:0007669"/>
    <property type="project" value="InterPro"/>
</dbReference>
<keyword evidence="1" id="KW-0408">Iron</keyword>
<dbReference type="SUPFAM" id="SSF48264">
    <property type="entry name" value="Cytochrome P450"/>
    <property type="match status" value="1"/>
</dbReference>
<comment type="cofactor">
    <cofactor evidence="1">
        <name>heme</name>
        <dbReference type="ChEBI" id="CHEBI:30413"/>
    </cofactor>
</comment>
<dbReference type="Pfam" id="PF00067">
    <property type="entry name" value="p450"/>
    <property type="match status" value="1"/>
</dbReference>
<name>A0A9N9KV80_9HELO</name>
<dbReference type="PRINTS" id="PR00385">
    <property type="entry name" value="P450"/>
</dbReference>
<dbReference type="GO" id="GO:0004497">
    <property type="term" value="F:monooxygenase activity"/>
    <property type="evidence" value="ECO:0007669"/>
    <property type="project" value="InterPro"/>
</dbReference>
<comment type="caution">
    <text evidence="2">The sequence shown here is derived from an EMBL/GenBank/DDBJ whole genome shotgun (WGS) entry which is preliminary data.</text>
</comment>
<dbReference type="OrthoDB" id="1470350at2759"/>
<evidence type="ECO:0000313" key="3">
    <source>
        <dbReference type="Proteomes" id="UP000696280"/>
    </source>
</evidence>
<dbReference type="PANTHER" id="PTHR24305">
    <property type="entry name" value="CYTOCHROME P450"/>
    <property type="match status" value="1"/>
</dbReference>
<dbReference type="Proteomes" id="UP000696280">
    <property type="component" value="Unassembled WGS sequence"/>
</dbReference>
<dbReference type="PRINTS" id="PR00463">
    <property type="entry name" value="EP450I"/>
</dbReference>
<dbReference type="InterPro" id="IPR002401">
    <property type="entry name" value="Cyt_P450_E_grp-I"/>
</dbReference>
<reference evidence="2" key="1">
    <citation type="submission" date="2021-07" db="EMBL/GenBank/DDBJ databases">
        <authorList>
            <person name="Durling M."/>
        </authorList>
    </citation>
    <scope>NUCLEOTIDE SEQUENCE</scope>
</reference>
<keyword evidence="3" id="KW-1185">Reference proteome</keyword>
<dbReference type="GO" id="GO:0005506">
    <property type="term" value="F:iron ion binding"/>
    <property type="evidence" value="ECO:0007669"/>
    <property type="project" value="InterPro"/>
</dbReference>
<dbReference type="GO" id="GO:0020037">
    <property type="term" value="F:heme binding"/>
    <property type="evidence" value="ECO:0007669"/>
    <property type="project" value="InterPro"/>
</dbReference>
<keyword evidence="1" id="KW-0349">Heme</keyword>
<feature type="binding site" description="axial binding residue" evidence="1">
    <location>
        <position position="427"/>
    </location>
    <ligand>
        <name>heme</name>
        <dbReference type="ChEBI" id="CHEBI:30413"/>
    </ligand>
    <ligandPart>
        <name>Fe</name>
        <dbReference type="ChEBI" id="CHEBI:18248"/>
    </ligandPart>
</feature>
<dbReference type="EMBL" id="CAJVRL010000049">
    <property type="protein sequence ID" value="CAG8953233.1"/>
    <property type="molecule type" value="Genomic_DNA"/>
</dbReference>
<sequence>MLFYLSYTLLFHPLSKYPGPFVAKFSDGYSGYHAIRKRLHLATYHGHLKYGLFLQYLGRQLCSPVFRQAPNRLVFNTSTALRGINKASIYKHTQLNPQTNIFGTLDRERHQQKRKVYGKVLSERSLRIFEPAMISEIDVFLRQLLKNDNEAINMSPLCERLTTDIAGQLAFGQSLNTQVETKNRMFPRAMISMNGLVNIFMSWPVVSKTWPLLQKLNKKNGLAFVKAIQDIVQQRMAIPKDAKYDFYSIVAGDDGLSTNALKNSELWAEAVFFLPAGGTTLSAALSAMFFYLSRNPIVYSRLASEIRTTFSSEDEIKSGVQLSSCRYLRATIDETLRVAPPFVGTFWREPYPDYDQPLVIDGKVIPRGTMVGVNPYCIMHNEEYFPKPFEFRPERWLGNTEESDEEEKARAAMRAAFAPFALGETGCLGKAMAYLEMSLVVAKTLWSFDFDKAPGEAGKLGEGVPGRTDGRHRVDEYQLLDLAVADHDGPNLVFTPRVNQSLGNDNT</sequence>
<keyword evidence="1" id="KW-0479">Metal-binding</keyword>
<protein>
    <recommendedName>
        <fullName evidence="4">Cytochrome P450</fullName>
    </recommendedName>
</protein>
<organism evidence="2 3">
    <name type="scientific">Hymenoscyphus fraxineus</name>
    <dbReference type="NCBI Taxonomy" id="746836"/>
    <lineage>
        <taxon>Eukaryota</taxon>
        <taxon>Fungi</taxon>
        <taxon>Dikarya</taxon>
        <taxon>Ascomycota</taxon>
        <taxon>Pezizomycotina</taxon>
        <taxon>Leotiomycetes</taxon>
        <taxon>Helotiales</taxon>
        <taxon>Helotiaceae</taxon>
        <taxon>Hymenoscyphus</taxon>
    </lineage>
</organism>
<dbReference type="InterPro" id="IPR050121">
    <property type="entry name" value="Cytochrome_P450_monoxygenase"/>
</dbReference>
<dbReference type="InterPro" id="IPR001128">
    <property type="entry name" value="Cyt_P450"/>
</dbReference>
<accession>A0A9N9KV80</accession>
<dbReference type="AlphaFoldDB" id="A0A9N9KV80"/>
<proteinExistence type="predicted"/>
<evidence type="ECO:0000256" key="1">
    <source>
        <dbReference type="PIRSR" id="PIRSR602401-1"/>
    </source>
</evidence>
<gene>
    <name evidence="2" type="ORF">HYFRA_00003436</name>
</gene>
<evidence type="ECO:0000313" key="2">
    <source>
        <dbReference type="EMBL" id="CAG8953233.1"/>
    </source>
</evidence>
<dbReference type="PANTHER" id="PTHR24305:SF226">
    <property type="entry name" value="CYTOCHROME P450 MONOOXYGENASE"/>
    <property type="match status" value="1"/>
</dbReference>
<evidence type="ECO:0008006" key="4">
    <source>
        <dbReference type="Google" id="ProtNLM"/>
    </source>
</evidence>